<feature type="compositionally biased region" description="Low complexity" evidence="1">
    <location>
        <begin position="258"/>
        <end position="268"/>
    </location>
</feature>
<dbReference type="InterPro" id="IPR050026">
    <property type="entry name" value="PHA_gran_PhaM_N"/>
</dbReference>
<proteinExistence type="predicted"/>
<evidence type="ECO:0000313" key="2">
    <source>
        <dbReference type="EMBL" id="AWB34921.1"/>
    </source>
</evidence>
<sequence>MIDLKSITVEEIMTSDSFYPFGLPGINHPGAAGQGNPLTASLDLMRQAMSSFGQSASLASGTMAQSLNPEDLERRISELKVVENWLKLNLSMLSGSIQGMEVQLATIKTLRSFVEMGSQPVSEDGQQPSPLEVVLGIRRPPAESPAATVAPESTPAPAPQPRPEPEAPSTGAASHTHNAGSSDTPGAGEGVPGIPGMPNTPESSQAAAQAWWDMLQNQFSQIAAATTQAAQFAKPEEVGQQTASEADHKPRARKKMASKSATRSGSTTRARKSSASRPVKNTKS</sequence>
<dbReference type="EMBL" id="CP028901">
    <property type="protein sequence ID" value="AWB34921.1"/>
    <property type="molecule type" value="Genomic_DNA"/>
</dbReference>
<dbReference type="AlphaFoldDB" id="A0A2R4XMD1"/>
<feature type="region of interest" description="Disordered" evidence="1">
    <location>
        <begin position="142"/>
        <end position="211"/>
    </location>
</feature>
<feature type="compositionally biased region" description="Polar residues" evidence="1">
    <location>
        <begin position="171"/>
        <end position="184"/>
    </location>
</feature>
<gene>
    <name evidence="2" type="ORF">DBV39_15605</name>
</gene>
<organism evidence="2 3">
    <name type="scientific">Orrella marina</name>
    <dbReference type="NCBI Taxonomy" id="2163011"/>
    <lineage>
        <taxon>Bacteria</taxon>
        <taxon>Pseudomonadati</taxon>
        <taxon>Pseudomonadota</taxon>
        <taxon>Betaproteobacteria</taxon>
        <taxon>Burkholderiales</taxon>
        <taxon>Alcaligenaceae</taxon>
        <taxon>Orrella</taxon>
    </lineage>
</organism>
<dbReference type="NCBIfam" id="NF043076">
    <property type="entry name" value="PHA_gran_PhaM"/>
    <property type="match status" value="1"/>
</dbReference>
<reference evidence="2 3" key="1">
    <citation type="submission" date="2018-04" db="EMBL/GenBank/DDBJ databases">
        <title>Bordetella sp. HZ20 isolated from seawater.</title>
        <authorList>
            <person name="Sun C."/>
        </authorList>
    </citation>
    <scope>NUCLEOTIDE SEQUENCE [LARGE SCALE GENOMIC DNA]</scope>
    <source>
        <strain evidence="2 3">HZ20</strain>
    </source>
</reference>
<evidence type="ECO:0000256" key="1">
    <source>
        <dbReference type="SAM" id="MobiDB-lite"/>
    </source>
</evidence>
<feature type="compositionally biased region" description="Basic residues" evidence="1">
    <location>
        <begin position="269"/>
        <end position="284"/>
    </location>
</feature>
<dbReference type="Proteomes" id="UP000244571">
    <property type="component" value="Chromosome"/>
</dbReference>
<accession>A0A2R4XMD1</accession>
<dbReference type="KEGG" id="boz:DBV39_15605"/>
<keyword evidence="3" id="KW-1185">Reference proteome</keyword>
<name>A0A2R4XMD1_9BURK</name>
<evidence type="ECO:0000313" key="3">
    <source>
        <dbReference type="Proteomes" id="UP000244571"/>
    </source>
</evidence>
<feature type="region of interest" description="Disordered" evidence="1">
    <location>
        <begin position="226"/>
        <end position="284"/>
    </location>
</feature>
<protein>
    <submittedName>
        <fullName evidence="2">Transcriptional regulator</fullName>
    </submittedName>
</protein>